<sequence length="90" mass="11073">PLVSEVVRMKKVKYRNTLKKLYGQRKKMAKYDVQNCTHKEYSCRNTSTTRPLWRYLEFAYWTQYVLTEEYCKKKKRVQKEYGSVDEVFKK</sequence>
<comment type="caution">
    <text evidence="1">The sequence shown here is derived from an EMBL/GenBank/DDBJ whole genome shotgun (WGS) entry which is preliminary data.</text>
</comment>
<feature type="non-terminal residue" evidence="1">
    <location>
        <position position="90"/>
    </location>
</feature>
<feature type="non-terminal residue" evidence="1">
    <location>
        <position position="1"/>
    </location>
</feature>
<organism evidence="1 2">
    <name type="scientific">Gigaspora margarita</name>
    <dbReference type="NCBI Taxonomy" id="4874"/>
    <lineage>
        <taxon>Eukaryota</taxon>
        <taxon>Fungi</taxon>
        <taxon>Fungi incertae sedis</taxon>
        <taxon>Mucoromycota</taxon>
        <taxon>Glomeromycotina</taxon>
        <taxon>Glomeromycetes</taxon>
        <taxon>Diversisporales</taxon>
        <taxon>Gigasporaceae</taxon>
        <taxon>Gigaspora</taxon>
    </lineage>
</organism>
<reference evidence="1 2" key="1">
    <citation type="submission" date="2021-06" db="EMBL/GenBank/DDBJ databases">
        <authorList>
            <person name="Kallberg Y."/>
            <person name="Tangrot J."/>
            <person name="Rosling A."/>
        </authorList>
    </citation>
    <scope>NUCLEOTIDE SEQUENCE [LARGE SCALE GENOMIC DNA]</scope>
    <source>
        <strain evidence="1 2">120-4 pot B 10/14</strain>
    </source>
</reference>
<evidence type="ECO:0000313" key="2">
    <source>
        <dbReference type="Proteomes" id="UP000789901"/>
    </source>
</evidence>
<keyword evidence="2" id="KW-1185">Reference proteome</keyword>
<proteinExistence type="predicted"/>
<gene>
    <name evidence="1" type="ORF">GMARGA_LOCUS39385</name>
</gene>
<name>A0ABN7X5X6_GIGMA</name>
<dbReference type="EMBL" id="CAJVQB010093649">
    <property type="protein sequence ID" value="CAG8848829.1"/>
    <property type="molecule type" value="Genomic_DNA"/>
</dbReference>
<protein>
    <submittedName>
        <fullName evidence="1">34105_t:CDS:1</fullName>
    </submittedName>
</protein>
<dbReference type="Proteomes" id="UP000789901">
    <property type="component" value="Unassembled WGS sequence"/>
</dbReference>
<accession>A0ABN7X5X6</accession>
<evidence type="ECO:0000313" key="1">
    <source>
        <dbReference type="EMBL" id="CAG8848829.1"/>
    </source>
</evidence>